<reference evidence="1 2" key="1">
    <citation type="submission" date="2014-07" db="EMBL/GenBank/DDBJ databases">
        <title>Draft Genome Sequence of Gephyronic Acid Producer, Cystobacter violaceus Strain Cb vi76.</title>
        <authorList>
            <person name="Stevens D.C."/>
            <person name="Young J."/>
            <person name="Carmichael R."/>
            <person name="Tan J."/>
            <person name="Taylor R.E."/>
        </authorList>
    </citation>
    <scope>NUCLEOTIDE SEQUENCE [LARGE SCALE GENOMIC DNA]</scope>
    <source>
        <strain evidence="1 2">Cb vi76</strain>
    </source>
</reference>
<gene>
    <name evidence="1" type="ORF">Q664_18460</name>
</gene>
<comment type="caution">
    <text evidence="1">The sequence shown here is derived from an EMBL/GenBank/DDBJ whole genome shotgun (WGS) entry which is preliminary data.</text>
</comment>
<organism evidence="1 2">
    <name type="scientific">Archangium violaceum Cb vi76</name>
    <dbReference type="NCBI Taxonomy" id="1406225"/>
    <lineage>
        <taxon>Bacteria</taxon>
        <taxon>Pseudomonadati</taxon>
        <taxon>Myxococcota</taxon>
        <taxon>Myxococcia</taxon>
        <taxon>Myxococcales</taxon>
        <taxon>Cystobacterineae</taxon>
        <taxon>Archangiaceae</taxon>
        <taxon>Archangium</taxon>
    </lineage>
</organism>
<evidence type="ECO:0000313" key="2">
    <source>
        <dbReference type="Proteomes" id="UP000028547"/>
    </source>
</evidence>
<accession>A0A084SU27</accession>
<dbReference type="AlphaFoldDB" id="A0A084SU27"/>
<dbReference type="PANTHER" id="PTHR38453">
    <property type="entry name" value="CYTOPLASMIC PROTEIN-RELATED"/>
    <property type="match status" value="1"/>
</dbReference>
<sequence>MGAVRDALAGFWLQAVRTARLIIGVPDYDTYVQHMRSKHPGQPVMSYPEFFDERMRARYKSGGGRCC</sequence>
<name>A0A084SU27_9BACT</name>
<dbReference type="Pfam" id="PF04328">
    <property type="entry name" value="Sel_put"/>
    <property type="match status" value="1"/>
</dbReference>
<evidence type="ECO:0008006" key="3">
    <source>
        <dbReference type="Google" id="ProtNLM"/>
    </source>
</evidence>
<protein>
    <recommendedName>
        <fullName evidence="3">Small protein YjiX</fullName>
    </recommendedName>
</protein>
<dbReference type="Proteomes" id="UP000028547">
    <property type="component" value="Unassembled WGS sequence"/>
</dbReference>
<proteinExistence type="predicted"/>
<dbReference type="PANTHER" id="PTHR38453:SF1">
    <property type="entry name" value="CYTOPLASMIC PROTEIN"/>
    <property type="match status" value="1"/>
</dbReference>
<dbReference type="InterPro" id="IPR007423">
    <property type="entry name" value="Sel_put"/>
</dbReference>
<dbReference type="RefSeq" id="WP_043396718.1">
    <property type="nucleotide sequence ID" value="NZ_JPMI01000120.1"/>
</dbReference>
<dbReference type="EMBL" id="JPMI01000120">
    <property type="protein sequence ID" value="KFA91962.1"/>
    <property type="molecule type" value="Genomic_DNA"/>
</dbReference>
<evidence type="ECO:0000313" key="1">
    <source>
        <dbReference type="EMBL" id="KFA91962.1"/>
    </source>
</evidence>